<dbReference type="PANTHER" id="PTHR22988:SF76">
    <property type="entry name" value="CHROMOSOME UNDETERMINED SCAFFOLD_135, WHOLE GENOME SHOTGUN SEQUENCE"/>
    <property type="match status" value="1"/>
</dbReference>
<evidence type="ECO:0000256" key="6">
    <source>
        <dbReference type="ARBA" id="ARBA00022777"/>
    </source>
</evidence>
<evidence type="ECO:0000256" key="3">
    <source>
        <dbReference type="ARBA" id="ARBA00022553"/>
    </source>
</evidence>
<dbReference type="InterPro" id="IPR000961">
    <property type="entry name" value="AGC-kinase_C"/>
</dbReference>
<evidence type="ECO:0000256" key="8">
    <source>
        <dbReference type="ARBA" id="ARBA00038271"/>
    </source>
</evidence>
<dbReference type="GO" id="GO:0004674">
    <property type="term" value="F:protein serine/threonine kinase activity"/>
    <property type="evidence" value="ECO:0007669"/>
    <property type="project" value="UniProtKB-KW"/>
</dbReference>
<dbReference type="AlphaFoldDB" id="A0A6J3LYT2"/>
<keyword evidence="2" id="KW-0723">Serine/threonine-protein kinase</keyword>
<evidence type="ECO:0000256" key="7">
    <source>
        <dbReference type="ARBA" id="ARBA00022840"/>
    </source>
</evidence>
<dbReference type="InterPro" id="IPR011009">
    <property type="entry name" value="Kinase-like_dom_sf"/>
</dbReference>
<comment type="catalytic activity">
    <reaction evidence="9">
        <text>L-threonyl-[protein] + ATP = O-phospho-L-threonyl-[protein] + ADP + H(+)</text>
        <dbReference type="Rhea" id="RHEA:46608"/>
        <dbReference type="Rhea" id="RHEA-COMP:11060"/>
        <dbReference type="Rhea" id="RHEA-COMP:11605"/>
        <dbReference type="ChEBI" id="CHEBI:15378"/>
        <dbReference type="ChEBI" id="CHEBI:30013"/>
        <dbReference type="ChEBI" id="CHEBI:30616"/>
        <dbReference type="ChEBI" id="CHEBI:61977"/>
        <dbReference type="ChEBI" id="CHEBI:456216"/>
        <dbReference type="EC" id="2.7.11.1"/>
    </reaction>
</comment>
<comment type="similarity">
    <text evidence="8">Belongs to the protein kinase superfamily. STE Ser/Thr protein kinase family. COT1 subfamily.</text>
</comment>
<name>A0A6J3LYT2_9PEZI</name>
<evidence type="ECO:0000313" key="16">
    <source>
        <dbReference type="RefSeq" id="XP_033457952.1"/>
    </source>
</evidence>
<dbReference type="PROSITE" id="PS51285">
    <property type="entry name" value="AGC_KINASE_CTER"/>
    <property type="match status" value="1"/>
</dbReference>
<dbReference type="SUPFAM" id="SSF56112">
    <property type="entry name" value="Protein kinase-like (PK-like)"/>
    <property type="match status" value="1"/>
</dbReference>
<evidence type="ECO:0000256" key="9">
    <source>
        <dbReference type="ARBA" id="ARBA00047899"/>
    </source>
</evidence>
<dbReference type="SMART" id="SM00220">
    <property type="entry name" value="S_TKc"/>
    <property type="match status" value="1"/>
</dbReference>
<dbReference type="InterPro" id="IPR000719">
    <property type="entry name" value="Prot_kinase_dom"/>
</dbReference>
<dbReference type="GeneID" id="54365591"/>
<dbReference type="FunFam" id="3.30.200.20:FF:000192">
    <property type="entry name" value="Serine/threonine-protein kinase cot-1"/>
    <property type="match status" value="1"/>
</dbReference>
<feature type="domain" description="AGC-kinase C-terminal" evidence="14">
    <location>
        <begin position="597"/>
        <end position="674"/>
    </location>
</feature>
<gene>
    <name evidence="16" type="ORF">K489DRAFT_411345</name>
</gene>
<feature type="binding site" evidence="11">
    <location>
        <position position="317"/>
    </location>
    <ligand>
        <name>ATP</name>
        <dbReference type="ChEBI" id="CHEBI:30616"/>
    </ligand>
</feature>
<organism evidence="16">
    <name type="scientific">Dissoconium aciculare CBS 342.82</name>
    <dbReference type="NCBI Taxonomy" id="1314786"/>
    <lineage>
        <taxon>Eukaryota</taxon>
        <taxon>Fungi</taxon>
        <taxon>Dikarya</taxon>
        <taxon>Ascomycota</taxon>
        <taxon>Pezizomycotina</taxon>
        <taxon>Dothideomycetes</taxon>
        <taxon>Dothideomycetidae</taxon>
        <taxon>Mycosphaerellales</taxon>
        <taxon>Dissoconiaceae</taxon>
        <taxon>Dissoconium</taxon>
    </lineage>
</organism>
<dbReference type="InterPro" id="IPR008271">
    <property type="entry name" value="Ser/Thr_kinase_AS"/>
</dbReference>
<reference evidence="16" key="3">
    <citation type="submission" date="2025-08" db="UniProtKB">
        <authorList>
            <consortium name="RefSeq"/>
        </authorList>
    </citation>
    <scope>IDENTIFICATION</scope>
    <source>
        <strain evidence="16">CBS 342.82</strain>
    </source>
</reference>
<evidence type="ECO:0000256" key="1">
    <source>
        <dbReference type="ARBA" id="ARBA00012513"/>
    </source>
</evidence>
<feature type="domain" description="Protein kinase" evidence="13">
    <location>
        <begin position="288"/>
        <end position="596"/>
    </location>
</feature>
<dbReference type="SMART" id="SM00133">
    <property type="entry name" value="S_TK_X"/>
    <property type="match status" value="1"/>
</dbReference>
<evidence type="ECO:0000256" key="12">
    <source>
        <dbReference type="SAM" id="MobiDB-lite"/>
    </source>
</evidence>
<dbReference type="InterPro" id="IPR050839">
    <property type="entry name" value="Rho-assoc_Ser/Thr_Kinase"/>
</dbReference>
<feature type="region of interest" description="Disordered" evidence="12">
    <location>
        <begin position="114"/>
        <end position="212"/>
    </location>
</feature>
<dbReference type="PANTHER" id="PTHR22988">
    <property type="entry name" value="MYOTONIC DYSTROPHY S/T KINASE-RELATED"/>
    <property type="match status" value="1"/>
</dbReference>
<dbReference type="Pfam" id="PF00069">
    <property type="entry name" value="Pkinase"/>
    <property type="match status" value="2"/>
</dbReference>
<dbReference type="OrthoDB" id="3638488at2759"/>
<reference evidence="16" key="2">
    <citation type="submission" date="2020-04" db="EMBL/GenBank/DDBJ databases">
        <authorList>
            <consortium name="NCBI Genome Project"/>
        </authorList>
    </citation>
    <scope>NUCLEOTIDE SEQUENCE</scope>
    <source>
        <strain evidence="16">CBS 342.82</strain>
    </source>
</reference>
<keyword evidence="7 11" id="KW-0067">ATP-binding</keyword>
<dbReference type="Gene3D" id="1.10.510.10">
    <property type="entry name" value="Transferase(Phosphotransferase) domain 1"/>
    <property type="match status" value="2"/>
</dbReference>
<feature type="compositionally biased region" description="Basic and acidic residues" evidence="12">
    <location>
        <begin position="257"/>
        <end position="266"/>
    </location>
</feature>
<reference evidence="16" key="1">
    <citation type="submission" date="2020-01" db="EMBL/GenBank/DDBJ databases">
        <authorList>
            <consortium name="DOE Joint Genome Institute"/>
            <person name="Haridas S."/>
            <person name="Albert R."/>
            <person name="Binder M."/>
            <person name="Bloem J."/>
            <person name="Labutti K."/>
            <person name="Salamov A."/>
            <person name="Andreopoulos B."/>
            <person name="Baker S.E."/>
            <person name="Barry K."/>
            <person name="Bills G."/>
            <person name="Bluhm B.H."/>
            <person name="Cannon C."/>
            <person name="Castanera R."/>
            <person name="Culley D.E."/>
            <person name="Daum C."/>
            <person name="Ezra D."/>
            <person name="Gonzalez J.B."/>
            <person name="Henrissat B."/>
            <person name="Kuo A."/>
            <person name="Liang C."/>
            <person name="Lipzen A."/>
            <person name="Lutzoni F."/>
            <person name="Magnuson J."/>
            <person name="Mondo S."/>
            <person name="Nolan M."/>
            <person name="Ohm R."/>
            <person name="Pangilinan J."/>
            <person name="Park H.-J."/>
            <person name="Ramirez L."/>
            <person name="Alfaro M."/>
            <person name="Sun H."/>
            <person name="Tritt A."/>
            <person name="Yoshinaga Y."/>
            <person name="Zwiers L.-H."/>
            <person name="Turgeon B.G."/>
            <person name="Goodwin S.B."/>
            <person name="Spatafora J.W."/>
            <person name="Crous P.W."/>
            <person name="Grigoriev I.V."/>
        </authorList>
    </citation>
    <scope>NUCLEOTIDE SEQUENCE</scope>
    <source>
        <strain evidence="16">CBS 342.82</strain>
    </source>
</reference>
<dbReference type="RefSeq" id="XP_033457952.1">
    <property type="nucleotide sequence ID" value="XM_033607792.1"/>
</dbReference>
<feature type="region of interest" description="Disordered" evidence="12">
    <location>
        <begin position="242"/>
        <end position="266"/>
    </location>
</feature>
<feature type="region of interest" description="Disordered" evidence="12">
    <location>
        <begin position="1"/>
        <end position="94"/>
    </location>
</feature>
<feature type="compositionally biased region" description="Polar residues" evidence="12">
    <location>
        <begin position="42"/>
        <end position="59"/>
    </location>
</feature>
<dbReference type="PROSITE" id="PS00108">
    <property type="entry name" value="PROTEIN_KINASE_ST"/>
    <property type="match status" value="1"/>
</dbReference>
<dbReference type="GO" id="GO:0005524">
    <property type="term" value="F:ATP binding"/>
    <property type="evidence" value="ECO:0007669"/>
    <property type="project" value="UniProtKB-UniRule"/>
</dbReference>
<comment type="catalytic activity">
    <reaction evidence="10">
        <text>L-seryl-[protein] + ATP = O-phospho-L-seryl-[protein] + ADP + H(+)</text>
        <dbReference type="Rhea" id="RHEA:17989"/>
        <dbReference type="Rhea" id="RHEA-COMP:9863"/>
        <dbReference type="Rhea" id="RHEA-COMP:11604"/>
        <dbReference type="ChEBI" id="CHEBI:15378"/>
        <dbReference type="ChEBI" id="CHEBI:29999"/>
        <dbReference type="ChEBI" id="CHEBI:30616"/>
        <dbReference type="ChEBI" id="CHEBI:83421"/>
        <dbReference type="ChEBI" id="CHEBI:456216"/>
        <dbReference type="EC" id="2.7.11.1"/>
    </reaction>
</comment>
<keyword evidence="5 11" id="KW-0547">Nucleotide-binding</keyword>
<sequence>MAYQQPPPSQQQQQASPASASGQSQQSQQQQSQQQQLPADPNSAQNRLHLNFGFTNSPNFAAEQGRAFPTTPSTFPQPFPNSAGQQEVWGAQPASSGINSQGYFYNSNNPAGYQQQYANASPGAGYRSPGGFDQMTNGLAHQFQHQNLGGNTPRSSSPYNRQPSPANARPRTAGATTSSPGYANYLSAPVPQMPPQPSIYDDEPPVKNSEKYSSSITERMKVQKLLTQEFFRENVERARARNERAKELDTAMSSEMSDSRKEARKNTCRKSEANFLRFLRTSEKPQNYQTLKIIGKGAFGEVRLVQRRHDGKIYALKSLIKNEMHKKDQLAHVRAERDILANADSPWLVKLHTSFQDSTFLYMLMEFLPGGDLMTMLIKYEIFSEDITRFYMAEITLAIEAVHKLGFIHRDIKPDNILLDRGGHIKLTDFGLSTGFSKEHSASYYQQLMSQNKPKSVSQQQNRNSVSIDQIQLTVSNRNQINTWRKSRRQLAYSTVGTPDYIAPEIFSGKGYDFGCDWWSVGTIMFECLIGWPPFCSEDYHETYRKIVDWPRHLNFPPDQQLGQDAEHFVRSLICDSQNRLGRLAGAQDLKNHPFFAGVNWDGLRRIRAPFEPKLQSNIDTQYFPIDEIPQVDNSAALRRETEAALATGAGDESTMSLPFIGYTYKRFDAFRGS</sequence>
<evidence type="ECO:0000256" key="10">
    <source>
        <dbReference type="ARBA" id="ARBA00048679"/>
    </source>
</evidence>
<accession>A0A6J3LYT2</accession>
<evidence type="ECO:0000256" key="5">
    <source>
        <dbReference type="ARBA" id="ARBA00022741"/>
    </source>
</evidence>
<keyword evidence="6 16" id="KW-0418">Kinase</keyword>
<evidence type="ECO:0000256" key="11">
    <source>
        <dbReference type="PROSITE-ProRule" id="PRU10141"/>
    </source>
</evidence>
<dbReference type="PROSITE" id="PS00107">
    <property type="entry name" value="PROTEIN_KINASE_ATP"/>
    <property type="match status" value="1"/>
</dbReference>
<keyword evidence="15" id="KW-1185">Reference proteome</keyword>
<keyword evidence="4" id="KW-0808">Transferase</keyword>
<dbReference type="PROSITE" id="PS50011">
    <property type="entry name" value="PROTEIN_KINASE_DOM"/>
    <property type="match status" value="1"/>
</dbReference>
<dbReference type="InterPro" id="IPR017441">
    <property type="entry name" value="Protein_kinase_ATP_BS"/>
</dbReference>
<feature type="compositionally biased region" description="Low complexity" evidence="12">
    <location>
        <begin position="10"/>
        <end position="36"/>
    </location>
</feature>
<dbReference type="EC" id="2.7.11.1" evidence="1"/>
<dbReference type="Gene3D" id="3.30.200.20">
    <property type="entry name" value="Phosphorylase Kinase, domain 1"/>
    <property type="match status" value="2"/>
</dbReference>
<evidence type="ECO:0000313" key="15">
    <source>
        <dbReference type="Proteomes" id="UP000504637"/>
    </source>
</evidence>
<proteinExistence type="inferred from homology"/>
<feature type="compositionally biased region" description="Polar residues" evidence="12">
    <location>
        <begin position="134"/>
        <end position="165"/>
    </location>
</feature>
<protein>
    <recommendedName>
        <fullName evidence="1">non-specific serine/threonine protein kinase</fullName>
        <ecNumber evidence="1">2.7.11.1</ecNumber>
    </recommendedName>
</protein>
<evidence type="ECO:0000259" key="13">
    <source>
        <dbReference type="PROSITE" id="PS50011"/>
    </source>
</evidence>
<evidence type="ECO:0000256" key="2">
    <source>
        <dbReference type="ARBA" id="ARBA00022527"/>
    </source>
</evidence>
<keyword evidence="3" id="KW-0597">Phosphoprotein</keyword>
<evidence type="ECO:0000259" key="14">
    <source>
        <dbReference type="PROSITE" id="PS51285"/>
    </source>
</evidence>
<evidence type="ECO:0000256" key="4">
    <source>
        <dbReference type="ARBA" id="ARBA00022679"/>
    </source>
</evidence>
<dbReference type="Proteomes" id="UP000504637">
    <property type="component" value="Unplaced"/>
</dbReference>